<protein>
    <submittedName>
        <fullName evidence="1">Uncharacterized protein</fullName>
    </submittedName>
</protein>
<proteinExistence type="predicted"/>
<organism evidence="1 2">
    <name type="scientific">Blepharisma stoltei</name>
    <dbReference type="NCBI Taxonomy" id="1481888"/>
    <lineage>
        <taxon>Eukaryota</taxon>
        <taxon>Sar</taxon>
        <taxon>Alveolata</taxon>
        <taxon>Ciliophora</taxon>
        <taxon>Postciliodesmatophora</taxon>
        <taxon>Heterotrichea</taxon>
        <taxon>Heterotrichida</taxon>
        <taxon>Blepharismidae</taxon>
        <taxon>Blepharisma</taxon>
    </lineage>
</organism>
<evidence type="ECO:0000313" key="1">
    <source>
        <dbReference type="EMBL" id="CAG9310515.1"/>
    </source>
</evidence>
<evidence type="ECO:0000313" key="2">
    <source>
        <dbReference type="Proteomes" id="UP001162131"/>
    </source>
</evidence>
<comment type="caution">
    <text evidence="1">The sequence shown here is derived from an EMBL/GenBank/DDBJ whole genome shotgun (WGS) entry which is preliminary data.</text>
</comment>
<gene>
    <name evidence="1" type="ORF">BSTOLATCC_MIC1358</name>
</gene>
<dbReference type="EMBL" id="CAJZBQ010000002">
    <property type="protein sequence ID" value="CAG9310515.1"/>
    <property type="molecule type" value="Genomic_DNA"/>
</dbReference>
<accession>A0AAU9I995</accession>
<reference evidence="1" key="1">
    <citation type="submission" date="2021-09" db="EMBL/GenBank/DDBJ databases">
        <authorList>
            <consortium name="AG Swart"/>
            <person name="Singh M."/>
            <person name="Singh A."/>
            <person name="Seah K."/>
            <person name="Emmerich C."/>
        </authorList>
    </citation>
    <scope>NUCLEOTIDE SEQUENCE</scope>
    <source>
        <strain evidence="1">ATCC30299</strain>
    </source>
</reference>
<dbReference type="Proteomes" id="UP001162131">
    <property type="component" value="Unassembled WGS sequence"/>
</dbReference>
<name>A0AAU9I995_9CILI</name>
<sequence length="95" mass="10654">MTWALKLPKPTYALIKVLDIYISIVKLLNRLGTDIAIVNFTSIHDATRSELNAVLLLMELIFAMANKFIMIGGLSKCIELIGDLSNKPFNFKDIN</sequence>
<keyword evidence="2" id="KW-1185">Reference proteome</keyword>
<dbReference type="AlphaFoldDB" id="A0AAU9I995"/>